<dbReference type="PDBsum" id="3MAJ"/>
<dbReference type="Gene3D" id="3.40.50.450">
    <property type="match status" value="1"/>
</dbReference>
<dbReference type="SMR" id="Q6N563"/>
<dbReference type="InterPro" id="IPR041614">
    <property type="entry name" value="DprA_WH"/>
</dbReference>
<dbReference type="PANTHER" id="PTHR43022">
    <property type="entry name" value="PROTEIN SMF"/>
    <property type="match status" value="1"/>
</dbReference>
<dbReference type="PDB" id="3MAJ">
    <property type="method" value="X-ray"/>
    <property type="resolution" value="2.05 A"/>
    <property type="chains" value="A=1-380"/>
</dbReference>
<accession>Q6N563</accession>
<comment type="similarity">
    <text evidence="1">Belongs to the DprA/Smf family.</text>
</comment>
<proteinExistence type="evidence at protein level"/>
<dbReference type="InterPro" id="IPR036388">
    <property type="entry name" value="WH-like_DNA-bd_sf"/>
</dbReference>
<organism evidence="5">
    <name type="scientific">Rhodopseudomonas palustris (strain ATCC BAA-98 / CGA009)</name>
    <dbReference type="NCBI Taxonomy" id="258594"/>
    <lineage>
        <taxon>Bacteria</taxon>
        <taxon>Pseudomonadati</taxon>
        <taxon>Pseudomonadota</taxon>
        <taxon>Alphaproteobacteria</taxon>
        <taxon>Hyphomicrobiales</taxon>
        <taxon>Nitrobacteraceae</taxon>
        <taxon>Rhodopseudomonas</taxon>
    </lineage>
</organism>
<dbReference type="InterPro" id="IPR003488">
    <property type="entry name" value="DprA"/>
</dbReference>
<dbReference type="EvolutionaryTrace" id="Q6N563"/>
<reference evidence="5" key="1">
    <citation type="journal article" date="2004" name="Nat. Biotechnol.">
        <title>Complete genome sequence of the metabolically versatile photosynthetic bacterium Rhodopseudomonas palustris.</title>
        <authorList>
            <person name="Larimer F.W."/>
            <person name="Chain P."/>
            <person name="Hauser L."/>
            <person name="Lamerdin J."/>
            <person name="Malfatti S."/>
            <person name="Do L."/>
            <person name="Land M.L."/>
            <person name="Pelletier D.A."/>
            <person name="Beatty J.T."/>
            <person name="Lang A.S."/>
            <person name="Tabita F.R."/>
            <person name="Gibson J.L."/>
            <person name="Hanson T.E."/>
            <person name="Bobst C."/>
            <person name="Torres J.L."/>
            <person name="Peres C."/>
            <person name="Harrison F.H."/>
            <person name="Gibson J."/>
            <person name="Harwood C.S."/>
        </authorList>
    </citation>
    <scope>NUCLEOTIDE SEQUENCE [LARGE SCALE GENOMIC DNA]</scope>
    <source>
        <strain evidence="5">CGA009</strain>
    </source>
</reference>
<dbReference type="Pfam" id="PF17782">
    <property type="entry name" value="WHD_DprA"/>
    <property type="match status" value="1"/>
</dbReference>
<evidence type="ECO:0000256" key="1">
    <source>
        <dbReference type="ARBA" id="ARBA00006525"/>
    </source>
</evidence>
<dbReference type="GO" id="GO:0009294">
    <property type="term" value="P:DNA-mediated transformation"/>
    <property type="evidence" value="ECO:0007669"/>
    <property type="project" value="InterPro"/>
</dbReference>
<protein>
    <submittedName>
        <fullName evidence="5">DNA processing chain A</fullName>
    </submittedName>
</protein>
<evidence type="ECO:0000313" key="5">
    <source>
        <dbReference type="EMBL" id="CAE28561.1"/>
    </source>
</evidence>
<gene>
    <name evidence="5" type="primary">DprA</name>
    <name evidence="5" type="ordered locus">RPA3120</name>
</gene>
<feature type="domain" description="Smf/DprA SLOG" evidence="3">
    <location>
        <begin position="90"/>
        <end position="299"/>
    </location>
</feature>
<dbReference type="eggNOG" id="COG0758">
    <property type="taxonomic scope" value="Bacteria"/>
</dbReference>
<dbReference type="AlphaFoldDB" id="Q6N563"/>
<name>Q6N563_RHOPA</name>
<dbReference type="EMBL" id="BX572603">
    <property type="protein sequence ID" value="CAE28561.1"/>
    <property type="molecule type" value="Genomic_DNA"/>
</dbReference>
<dbReference type="InterPro" id="IPR057666">
    <property type="entry name" value="DrpA_SLOG"/>
</dbReference>
<dbReference type="PhylomeDB" id="Q6N563"/>
<dbReference type="Pfam" id="PF21102">
    <property type="entry name" value="DprA_N"/>
    <property type="match status" value="1"/>
</dbReference>
<evidence type="ECO:0000259" key="3">
    <source>
        <dbReference type="Pfam" id="PF02481"/>
    </source>
</evidence>
<evidence type="ECO:0000259" key="4">
    <source>
        <dbReference type="Pfam" id="PF17782"/>
    </source>
</evidence>
<dbReference type="HOGENOM" id="CLU_029601_1_1_5"/>
<sequence>MDVGERSSDQGTTVLTEAQRIDWMRLIRAENVGPRTFRSLINHFGSARAALERLPELARRGGAARAGRIPSEDEARREIEAGRRIGVELVAPGETGYPTRLATIDDAPPLLGVHALPEALAVMARPMIAIVGSRNASGAGLKFAGQLAADLGAAGFVVISGLARGIDQAAHRASLSSGTVAVLAGGHDKIYPAEHEDLLLDIIQTRGAAISEMPLGHVPRGKDFPRRNRLISGASVGVAVIEAAYRSGSLITARRAADQGREVFAVPGSPLDPRAAGTNDLIKQGATLITSASDIVEAVASILERPIELPGREPEHAPPEGEPDTGDRTRILALLGPSPVGIDDLIRLSGISPAVVRTILLELELAGRLERHGGSLVSLS</sequence>
<reference evidence="6" key="2">
    <citation type="submission" date="2010-03" db="PDB data bank">
        <title>Crystal structure of putative DNA processing protein DprA from Rhodopseudomonas palustris.</title>
        <authorList>
            <consortium name="Midwest Center for Structural Genomics (MCSG)"/>
            <person name="Chang C."/>
            <person name="Xu X."/>
            <person name="Cui H."/>
            <person name="Chin S."/>
            <person name="Savchenko A."/>
            <person name="Edwards A."/>
            <person name="Joachimiak A."/>
        </authorList>
    </citation>
    <scope>X-RAY CRYSTALLOGRAPHY (2.05 ANGSTROMS)</scope>
</reference>
<dbReference type="Pfam" id="PF02481">
    <property type="entry name" value="DNA_processg_A"/>
    <property type="match status" value="1"/>
</dbReference>
<dbReference type="STRING" id="258594.RPA3120"/>
<dbReference type="SUPFAM" id="SSF102405">
    <property type="entry name" value="MCP/YpsA-like"/>
    <property type="match status" value="1"/>
</dbReference>
<keyword evidence="6" id="KW-0002">3D-structure</keyword>
<dbReference type="PANTHER" id="PTHR43022:SF1">
    <property type="entry name" value="PROTEIN SMF"/>
    <property type="match status" value="1"/>
</dbReference>
<dbReference type="Gene3D" id="1.10.10.10">
    <property type="entry name" value="Winged helix-like DNA-binding domain superfamily/Winged helix DNA-binding domain"/>
    <property type="match status" value="1"/>
</dbReference>
<feature type="domain" description="DprA winged helix" evidence="4">
    <location>
        <begin position="316"/>
        <end position="374"/>
    </location>
</feature>
<evidence type="ECO:0000256" key="2">
    <source>
        <dbReference type="SAM" id="MobiDB-lite"/>
    </source>
</evidence>
<evidence type="ECO:0007829" key="6">
    <source>
        <dbReference type="PDB" id="3MAJ"/>
    </source>
</evidence>
<feature type="region of interest" description="Disordered" evidence="2">
    <location>
        <begin position="307"/>
        <end position="328"/>
    </location>
</feature>
<dbReference type="NCBIfam" id="TIGR00732">
    <property type="entry name" value="dprA"/>
    <property type="match status" value="1"/>
</dbReference>